<reference evidence="7 8" key="1">
    <citation type="submission" date="2020-04" db="EMBL/GenBank/DDBJ databases">
        <authorList>
            <person name="Alioto T."/>
            <person name="Alioto T."/>
            <person name="Gomez Garrido J."/>
        </authorList>
    </citation>
    <scope>NUCLEOTIDE SEQUENCE [LARGE SCALE GENOMIC DNA]</scope>
</reference>
<protein>
    <recommendedName>
        <fullName evidence="5">Carboxylic ester hydrolase</fullName>
        <ecNumber evidence="5">3.1.1.-</ecNumber>
    </recommendedName>
</protein>
<dbReference type="SUPFAM" id="SSF53474">
    <property type="entry name" value="alpha/beta-Hydrolases"/>
    <property type="match status" value="1"/>
</dbReference>
<organism evidence="7 8">
    <name type="scientific">Cloeon dipterum</name>
    <dbReference type="NCBI Taxonomy" id="197152"/>
    <lineage>
        <taxon>Eukaryota</taxon>
        <taxon>Metazoa</taxon>
        <taxon>Ecdysozoa</taxon>
        <taxon>Arthropoda</taxon>
        <taxon>Hexapoda</taxon>
        <taxon>Insecta</taxon>
        <taxon>Pterygota</taxon>
        <taxon>Palaeoptera</taxon>
        <taxon>Ephemeroptera</taxon>
        <taxon>Pisciforma</taxon>
        <taxon>Baetidae</taxon>
        <taxon>Cloeon</taxon>
    </lineage>
</organism>
<dbReference type="AlphaFoldDB" id="A0A8S1BVC2"/>
<dbReference type="OrthoDB" id="6846267at2759"/>
<dbReference type="Pfam" id="PF00135">
    <property type="entry name" value="COesterase"/>
    <property type="match status" value="1"/>
</dbReference>
<dbReference type="GO" id="GO:0052689">
    <property type="term" value="F:carboxylic ester hydrolase activity"/>
    <property type="evidence" value="ECO:0007669"/>
    <property type="project" value="UniProtKB-KW"/>
</dbReference>
<gene>
    <name evidence="7" type="ORF">CLODIP_2_CD08015</name>
</gene>
<evidence type="ECO:0000256" key="2">
    <source>
        <dbReference type="ARBA" id="ARBA00022487"/>
    </source>
</evidence>
<accession>A0A8S1BVC2</accession>
<dbReference type="PROSITE" id="PS00941">
    <property type="entry name" value="CARBOXYLESTERASE_B_2"/>
    <property type="match status" value="1"/>
</dbReference>
<keyword evidence="2" id="KW-0719">Serine esterase</keyword>
<dbReference type="EMBL" id="CADEPI010000002">
    <property type="protein sequence ID" value="CAB3359800.1"/>
    <property type="molecule type" value="Genomic_DNA"/>
</dbReference>
<evidence type="ECO:0000313" key="8">
    <source>
        <dbReference type="Proteomes" id="UP000494165"/>
    </source>
</evidence>
<sequence length="577" mass="65353">MAILGPSSSAATLDPCSISGLAERPIVQTKQGVLEGVWQTSAKGAQYAAFMGIPFAQPPVGELRFEPPQDPEPWDGVWDAGDFGPSCIAFEHELVPGTDRQGFTVGQEDCLYLNVYTPRLPREGEPSPKFDVILYIHGGAFMFGGGKYYGAKYIVDRNVIFVTINYRLGPMGFLSFEDEVVPGNNGLRDQVMAMKWVNRNIYKFGGNPDSVTLAGLSAGGASVHYHYLSMMPRGLHKNGISMSGTATCAWALVENAREKGMQFASSAGCDVEKDSGQILKCLKQRPAERLIKAVEQFFVWKYSPFTPFGPVVERKRSPNYDPFLVLPPEDIVLSGRMRRLPWMLGIVDAEGLYPVGTFINDEVELKKFDREFDELVPHLLHFQDSVEPADKRDVARKIRREYFGDREINKNVAKDIIKMASDRLFVYDSQWTAKFQSQFAPVFFYKVSRRPPFSLSNIMTGSNEDYGTSHVDDGTYFINMTFLSFEKSEEDEKFTEMMLDLWTTFAQDDLMMPMSEEMEWDWLEYDKDFNYVLLDKAPGRTEYDNDMGNAKFWSTLPLNEGLQKLHQKSKSEAKDEL</sequence>
<dbReference type="InterPro" id="IPR019819">
    <property type="entry name" value="Carboxylesterase_B_CS"/>
</dbReference>
<keyword evidence="8" id="KW-1185">Reference proteome</keyword>
<keyword evidence="3 5" id="KW-0378">Hydrolase</keyword>
<evidence type="ECO:0000256" key="3">
    <source>
        <dbReference type="ARBA" id="ARBA00022801"/>
    </source>
</evidence>
<dbReference type="EC" id="3.1.1.-" evidence="5"/>
<evidence type="ECO:0000256" key="1">
    <source>
        <dbReference type="ARBA" id="ARBA00005964"/>
    </source>
</evidence>
<feature type="domain" description="Carboxylesterase type B" evidence="6">
    <location>
        <begin position="24"/>
        <end position="539"/>
    </location>
</feature>
<dbReference type="InterPro" id="IPR019826">
    <property type="entry name" value="Carboxylesterase_B_AS"/>
</dbReference>
<dbReference type="PANTHER" id="PTHR43142">
    <property type="entry name" value="CARBOXYLIC ESTER HYDROLASE"/>
    <property type="match status" value="1"/>
</dbReference>
<keyword evidence="4" id="KW-0325">Glycoprotein</keyword>
<dbReference type="PANTHER" id="PTHR43142:SF1">
    <property type="entry name" value="CARBOXYLIC ESTER HYDROLASE"/>
    <property type="match status" value="1"/>
</dbReference>
<dbReference type="InterPro" id="IPR029058">
    <property type="entry name" value="AB_hydrolase_fold"/>
</dbReference>
<evidence type="ECO:0000256" key="5">
    <source>
        <dbReference type="RuleBase" id="RU361235"/>
    </source>
</evidence>
<dbReference type="InterPro" id="IPR002018">
    <property type="entry name" value="CarbesteraseB"/>
</dbReference>
<name>A0A8S1BVC2_9INSE</name>
<proteinExistence type="inferred from homology"/>
<evidence type="ECO:0000256" key="4">
    <source>
        <dbReference type="ARBA" id="ARBA00023180"/>
    </source>
</evidence>
<evidence type="ECO:0000259" key="6">
    <source>
        <dbReference type="Pfam" id="PF00135"/>
    </source>
</evidence>
<comment type="caution">
    <text evidence="7">The sequence shown here is derived from an EMBL/GenBank/DDBJ whole genome shotgun (WGS) entry which is preliminary data.</text>
</comment>
<comment type="similarity">
    <text evidence="1 5">Belongs to the type-B carboxylesterase/lipase family.</text>
</comment>
<dbReference type="Gene3D" id="3.40.50.1820">
    <property type="entry name" value="alpha/beta hydrolase"/>
    <property type="match status" value="1"/>
</dbReference>
<evidence type="ECO:0000313" key="7">
    <source>
        <dbReference type="EMBL" id="CAB3359800.1"/>
    </source>
</evidence>
<dbReference type="PROSITE" id="PS00122">
    <property type="entry name" value="CARBOXYLESTERASE_B_1"/>
    <property type="match status" value="1"/>
</dbReference>
<dbReference type="Proteomes" id="UP000494165">
    <property type="component" value="Unassembled WGS sequence"/>
</dbReference>